<keyword evidence="14" id="KW-1185">Reference proteome</keyword>
<dbReference type="InterPro" id="IPR044536">
    <property type="entry name" value="PEX7"/>
</dbReference>
<evidence type="ECO:0000256" key="6">
    <source>
        <dbReference type="ARBA" id="ARBA00022737"/>
    </source>
</evidence>
<dbReference type="GO" id="GO:0005829">
    <property type="term" value="C:cytosol"/>
    <property type="evidence" value="ECO:0007669"/>
    <property type="project" value="UniProtKB-SubCell"/>
</dbReference>
<evidence type="ECO:0000256" key="10">
    <source>
        <dbReference type="ARBA" id="ARBA00032565"/>
    </source>
</evidence>
<evidence type="ECO:0000313" key="14">
    <source>
        <dbReference type="Proteomes" id="UP001211907"/>
    </source>
</evidence>
<dbReference type="Gene3D" id="2.130.10.10">
    <property type="entry name" value="YVTN repeat-like/Quinoprotein amine dehydrogenase"/>
    <property type="match status" value="1"/>
</dbReference>
<evidence type="ECO:0000256" key="8">
    <source>
        <dbReference type="ARBA" id="ARBA00023140"/>
    </source>
</evidence>
<feature type="non-terminal residue" evidence="13">
    <location>
        <position position="218"/>
    </location>
</feature>
<dbReference type="InterPro" id="IPR020472">
    <property type="entry name" value="WD40_PAC1"/>
</dbReference>
<dbReference type="PRINTS" id="PR00320">
    <property type="entry name" value="GPROTEINBRPT"/>
</dbReference>
<evidence type="ECO:0000256" key="7">
    <source>
        <dbReference type="ARBA" id="ARBA00022927"/>
    </source>
</evidence>
<dbReference type="InterPro" id="IPR001680">
    <property type="entry name" value="WD40_rpt"/>
</dbReference>
<dbReference type="Pfam" id="PF00400">
    <property type="entry name" value="WD40"/>
    <property type="match status" value="1"/>
</dbReference>
<dbReference type="PROSITE" id="PS50294">
    <property type="entry name" value="WD_REPEATS_REGION"/>
    <property type="match status" value="3"/>
</dbReference>
<keyword evidence="6" id="KW-0677">Repeat</keyword>
<evidence type="ECO:0000256" key="9">
    <source>
        <dbReference type="ARBA" id="ARBA00024017"/>
    </source>
</evidence>
<dbReference type="PROSITE" id="PS00678">
    <property type="entry name" value="WD_REPEATS_1"/>
    <property type="match status" value="1"/>
</dbReference>
<dbReference type="PROSITE" id="PS50082">
    <property type="entry name" value="WD_REPEATS_2"/>
    <property type="match status" value="4"/>
</dbReference>
<keyword evidence="5 11" id="KW-0853">WD repeat</keyword>
<feature type="repeat" description="WD" evidence="11">
    <location>
        <begin position="145"/>
        <end position="187"/>
    </location>
</feature>
<protein>
    <recommendedName>
        <fullName evidence="10">Peroxin-7</fullName>
    </recommendedName>
</protein>
<evidence type="ECO:0000256" key="5">
    <source>
        <dbReference type="ARBA" id="ARBA00022574"/>
    </source>
</evidence>
<dbReference type="SUPFAM" id="SSF50978">
    <property type="entry name" value="WD40 repeat-like"/>
    <property type="match status" value="1"/>
</dbReference>
<keyword evidence="4" id="KW-0963">Cytoplasm</keyword>
<dbReference type="InterPro" id="IPR015943">
    <property type="entry name" value="WD40/YVTN_repeat-like_dom_sf"/>
</dbReference>
<keyword evidence="13" id="KW-0675">Receptor</keyword>
<sequence length="218" mass="25231">MKQICDEQQFPILNLHEHTREVFSVNWNLVRKDSFVSGSWDHTIKLWSPESNKSLATWKEHQNCVYQTAWSPHLAEMFASASGDMTVKLWDIRGPRSMKTFQAHGNEVLALDWNKYDPNCLVTAGVDHSIKVWDLRNTAQEVMTLRGHEYAIRRLKCSPHVKSVIGTVSYDMTMRVWDTTRGYNSLVHMHEMHTEFVVGLDFNMFVPGQVATCAWDET</sequence>
<dbReference type="Pfam" id="PF23609">
    <property type="entry name" value="Beta-prop_EIPR1"/>
    <property type="match status" value="1"/>
</dbReference>
<feature type="repeat" description="WD" evidence="11">
    <location>
        <begin position="58"/>
        <end position="100"/>
    </location>
</feature>
<evidence type="ECO:0000259" key="12">
    <source>
        <dbReference type="Pfam" id="PF23609"/>
    </source>
</evidence>
<dbReference type="Proteomes" id="UP001211907">
    <property type="component" value="Unassembled WGS sequence"/>
</dbReference>
<evidence type="ECO:0000256" key="3">
    <source>
        <dbReference type="ARBA" id="ARBA00022448"/>
    </source>
</evidence>
<dbReference type="InterPro" id="IPR059104">
    <property type="entry name" value="Beta-prop_EIPR1-like"/>
</dbReference>
<comment type="similarity">
    <text evidence="9">Belongs to the WD repeat peroxin-7 family.</text>
</comment>
<gene>
    <name evidence="13" type="primary">PEX7</name>
    <name evidence="13" type="ORF">HK100_012922</name>
</gene>
<dbReference type="GO" id="GO:0005782">
    <property type="term" value="C:peroxisomal matrix"/>
    <property type="evidence" value="ECO:0007669"/>
    <property type="project" value="UniProtKB-SubCell"/>
</dbReference>
<evidence type="ECO:0000256" key="4">
    <source>
        <dbReference type="ARBA" id="ARBA00022490"/>
    </source>
</evidence>
<dbReference type="PANTHER" id="PTHR46027">
    <property type="entry name" value="PEROXISOMAL TARGETING SIGNAL 2 RECEPTOR"/>
    <property type="match status" value="1"/>
</dbReference>
<keyword evidence="7" id="KW-0653">Protein transport</keyword>
<feature type="domain" description="EIPR1-like beta-propeller" evidence="12">
    <location>
        <begin position="62"/>
        <end position="177"/>
    </location>
</feature>
<keyword evidence="3" id="KW-0813">Transport</keyword>
<reference evidence="13" key="1">
    <citation type="submission" date="2020-05" db="EMBL/GenBank/DDBJ databases">
        <title>Phylogenomic resolution of chytrid fungi.</title>
        <authorList>
            <person name="Stajich J.E."/>
            <person name="Amses K."/>
            <person name="Simmons R."/>
            <person name="Seto K."/>
            <person name="Myers J."/>
            <person name="Bonds A."/>
            <person name="Quandt C.A."/>
            <person name="Barry K."/>
            <person name="Liu P."/>
            <person name="Grigoriev I."/>
            <person name="Longcore J.E."/>
            <person name="James T.Y."/>
        </authorList>
    </citation>
    <scope>NUCLEOTIDE SEQUENCE</scope>
    <source>
        <strain evidence="13">JEL0513</strain>
    </source>
</reference>
<evidence type="ECO:0000256" key="2">
    <source>
        <dbReference type="ARBA" id="ARBA00004514"/>
    </source>
</evidence>
<dbReference type="GO" id="GO:0005053">
    <property type="term" value="F:peroxisome matrix targeting signal-2 binding"/>
    <property type="evidence" value="ECO:0007669"/>
    <property type="project" value="InterPro"/>
</dbReference>
<dbReference type="AlphaFoldDB" id="A0AAD5SZ07"/>
<dbReference type="PANTHER" id="PTHR46027:SF1">
    <property type="entry name" value="PEROXISOMAL TARGETING SIGNAL 2 RECEPTOR"/>
    <property type="match status" value="1"/>
</dbReference>
<name>A0AAD5SZ07_9FUNG</name>
<dbReference type="EMBL" id="JADGJH010000989">
    <property type="protein sequence ID" value="KAJ3120144.1"/>
    <property type="molecule type" value="Genomic_DNA"/>
</dbReference>
<proteinExistence type="inferred from homology"/>
<feature type="repeat" description="WD" evidence="11">
    <location>
        <begin position="15"/>
        <end position="57"/>
    </location>
</feature>
<evidence type="ECO:0000256" key="11">
    <source>
        <dbReference type="PROSITE-ProRule" id="PRU00221"/>
    </source>
</evidence>
<keyword evidence="8" id="KW-0576">Peroxisome</keyword>
<comment type="subcellular location">
    <subcellularLocation>
        <location evidence="2">Cytoplasm</location>
        <location evidence="2">Cytosol</location>
    </subcellularLocation>
    <subcellularLocation>
        <location evidence="1">Peroxisome matrix</location>
    </subcellularLocation>
</comment>
<dbReference type="InterPro" id="IPR036322">
    <property type="entry name" value="WD40_repeat_dom_sf"/>
</dbReference>
<dbReference type="InterPro" id="IPR019775">
    <property type="entry name" value="WD40_repeat_CS"/>
</dbReference>
<dbReference type="SMART" id="SM00320">
    <property type="entry name" value="WD40"/>
    <property type="match status" value="4"/>
</dbReference>
<feature type="repeat" description="WD" evidence="11">
    <location>
        <begin position="101"/>
        <end position="143"/>
    </location>
</feature>
<organism evidence="13 14">
    <name type="scientific">Physocladia obscura</name>
    <dbReference type="NCBI Taxonomy" id="109957"/>
    <lineage>
        <taxon>Eukaryota</taxon>
        <taxon>Fungi</taxon>
        <taxon>Fungi incertae sedis</taxon>
        <taxon>Chytridiomycota</taxon>
        <taxon>Chytridiomycota incertae sedis</taxon>
        <taxon>Chytridiomycetes</taxon>
        <taxon>Chytridiales</taxon>
        <taxon>Chytriomycetaceae</taxon>
        <taxon>Physocladia</taxon>
    </lineage>
</organism>
<dbReference type="GO" id="GO:0016558">
    <property type="term" value="P:protein import into peroxisome matrix"/>
    <property type="evidence" value="ECO:0007669"/>
    <property type="project" value="InterPro"/>
</dbReference>
<evidence type="ECO:0000313" key="13">
    <source>
        <dbReference type="EMBL" id="KAJ3120144.1"/>
    </source>
</evidence>
<accession>A0AAD5SZ07</accession>
<evidence type="ECO:0000256" key="1">
    <source>
        <dbReference type="ARBA" id="ARBA00004253"/>
    </source>
</evidence>
<comment type="caution">
    <text evidence="13">The sequence shown here is derived from an EMBL/GenBank/DDBJ whole genome shotgun (WGS) entry which is preliminary data.</text>
</comment>